<dbReference type="Proteomes" id="UP001519460">
    <property type="component" value="Unassembled WGS sequence"/>
</dbReference>
<name>A0ABD0K7W5_9CAEN</name>
<sequence>MCMVRQTRQQKAFCSRCGQFPPWMNKSREKKAWVTSGYGGKRQRHKLNTSARSTLRGYTRLVFCAENFAPASPATVLSGRFIAFLKA</sequence>
<evidence type="ECO:0000313" key="1">
    <source>
        <dbReference type="EMBL" id="KAK7483175.1"/>
    </source>
</evidence>
<evidence type="ECO:0000313" key="2">
    <source>
        <dbReference type="Proteomes" id="UP001519460"/>
    </source>
</evidence>
<reference evidence="1 2" key="1">
    <citation type="journal article" date="2023" name="Sci. Data">
        <title>Genome assembly of the Korean intertidal mud-creeper Batillaria attramentaria.</title>
        <authorList>
            <person name="Patra A.K."/>
            <person name="Ho P.T."/>
            <person name="Jun S."/>
            <person name="Lee S.J."/>
            <person name="Kim Y."/>
            <person name="Won Y.J."/>
        </authorList>
    </citation>
    <scope>NUCLEOTIDE SEQUENCE [LARGE SCALE GENOMIC DNA]</scope>
    <source>
        <strain evidence="1">Wonlab-2016</strain>
    </source>
</reference>
<dbReference type="EMBL" id="JACVVK020000231">
    <property type="protein sequence ID" value="KAK7483175.1"/>
    <property type="molecule type" value="Genomic_DNA"/>
</dbReference>
<accession>A0ABD0K7W5</accession>
<protein>
    <recommendedName>
        <fullName evidence="3">Ribosomal protein L37</fullName>
    </recommendedName>
</protein>
<gene>
    <name evidence="1" type="ORF">BaRGS_00025579</name>
</gene>
<dbReference type="AlphaFoldDB" id="A0ABD0K7W5"/>
<organism evidence="1 2">
    <name type="scientific">Batillaria attramentaria</name>
    <dbReference type="NCBI Taxonomy" id="370345"/>
    <lineage>
        <taxon>Eukaryota</taxon>
        <taxon>Metazoa</taxon>
        <taxon>Spiralia</taxon>
        <taxon>Lophotrochozoa</taxon>
        <taxon>Mollusca</taxon>
        <taxon>Gastropoda</taxon>
        <taxon>Caenogastropoda</taxon>
        <taxon>Sorbeoconcha</taxon>
        <taxon>Cerithioidea</taxon>
        <taxon>Batillariidae</taxon>
        <taxon>Batillaria</taxon>
    </lineage>
</organism>
<comment type="caution">
    <text evidence="1">The sequence shown here is derived from an EMBL/GenBank/DDBJ whole genome shotgun (WGS) entry which is preliminary data.</text>
</comment>
<proteinExistence type="predicted"/>
<keyword evidence="2" id="KW-1185">Reference proteome</keyword>
<evidence type="ECO:0008006" key="3">
    <source>
        <dbReference type="Google" id="ProtNLM"/>
    </source>
</evidence>